<dbReference type="GO" id="GO:0003712">
    <property type="term" value="F:transcription coregulator activity"/>
    <property type="evidence" value="ECO:0007669"/>
    <property type="project" value="InterPro"/>
</dbReference>
<evidence type="ECO:0000256" key="5">
    <source>
        <dbReference type="ARBA" id="ARBA00023015"/>
    </source>
</evidence>
<evidence type="ECO:0000256" key="2">
    <source>
        <dbReference type="ARBA" id="ARBA00009814"/>
    </source>
</evidence>
<dbReference type="Proteomes" id="UP001144157">
    <property type="component" value="Unassembled WGS sequence"/>
</dbReference>
<protein>
    <recommendedName>
        <fullName evidence="4">Mediator of RNA polymerase II transcription subunit 18</fullName>
    </recommendedName>
    <alternativeName>
        <fullName evidence="10">Mediator complex subunit 18</fullName>
    </alternativeName>
</protein>
<reference evidence="12" key="1">
    <citation type="submission" date="2022-07" db="EMBL/GenBank/DDBJ databases">
        <title>Taxonomy of Aspergillus series Nigri: significant species reduction supported by multi-species coalescent approaches.</title>
        <authorList>
            <person name="Bian C."/>
            <person name="Kusuya Y."/>
            <person name="Sklenar F."/>
            <person name="D'hooge E."/>
            <person name="Yaguchi T."/>
            <person name="Takahashi H."/>
            <person name="Hubka V."/>
        </authorList>
    </citation>
    <scope>NUCLEOTIDE SEQUENCE</scope>
    <source>
        <strain evidence="12">IFM 56815</strain>
    </source>
</reference>
<comment type="caution">
    <text evidence="12">The sequence shown here is derived from an EMBL/GenBank/DDBJ whole genome shotgun (WGS) entry which is preliminary data.</text>
</comment>
<dbReference type="GO" id="GO:0006357">
    <property type="term" value="P:regulation of transcription by RNA polymerase II"/>
    <property type="evidence" value="ECO:0007669"/>
    <property type="project" value="InterPro"/>
</dbReference>
<keyword evidence="5" id="KW-0805">Transcription regulation</keyword>
<gene>
    <name evidence="12" type="ORF">AtubIFM56815_001086</name>
</gene>
<evidence type="ECO:0000256" key="9">
    <source>
        <dbReference type="ARBA" id="ARBA00025687"/>
    </source>
</evidence>
<dbReference type="PANTHER" id="PTHR12083:SF9">
    <property type="entry name" value="BIFUNCTIONAL POLYNUCLEOTIDE PHOSPHATASE_KINASE"/>
    <property type="match status" value="1"/>
</dbReference>
<proteinExistence type="inferred from homology"/>
<evidence type="ECO:0000256" key="3">
    <source>
        <dbReference type="ARBA" id="ARBA00011837"/>
    </source>
</evidence>
<dbReference type="Gene3D" id="2.40.320.10">
    <property type="entry name" value="Hypothetical Protein Pfu-838710-001"/>
    <property type="match status" value="1"/>
</dbReference>
<dbReference type="FunFam" id="2.40.320.10:FF:000007">
    <property type="entry name" value="Mediator of RNA polymerase II transcription subunit 18"/>
    <property type="match status" value="1"/>
</dbReference>
<dbReference type="NCBIfam" id="TIGR01664">
    <property type="entry name" value="DNA-3'-Pase"/>
    <property type="match status" value="1"/>
</dbReference>
<keyword evidence="6" id="KW-0010">Activator</keyword>
<dbReference type="InterPro" id="IPR006551">
    <property type="entry name" value="Polynucleotide_phosphatase"/>
</dbReference>
<dbReference type="CDD" id="cd01625">
    <property type="entry name" value="HAD_PNP"/>
    <property type="match status" value="1"/>
</dbReference>
<dbReference type="SUPFAM" id="SSF56784">
    <property type="entry name" value="HAD-like"/>
    <property type="match status" value="1"/>
</dbReference>
<organism evidence="12 13">
    <name type="scientific">Aspergillus tubingensis</name>
    <dbReference type="NCBI Taxonomy" id="5068"/>
    <lineage>
        <taxon>Eukaryota</taxon>
        <taxon>Fungi</taxon>
        <taxon>Dikarya</taxon>
        <taxon>Ascomycota</taxon>
        <taxon>Pezizomycotina</taxon>
        <taxon>Eurotiomycetes</taxon>
        <taxon>Eurotiomycetidae</taxon>
        <taxon>Eurotiales</taxon>
        <taxon>Aspergillaceae</taxon>
        <taxon>Aspergillus</taxon>
        <taxon>Aspergillus subgen. Circumdati</taxon>
    </lineage>
</organism>
<dbReference type="InterPro" id="IPR036412">
    <property type="entry name" value="HAD-like_sf"/>
</dbReference>
<evidence type="ECO:0000256" key="11">
    <source>
        <dbReference type="SAM" id="MobiDB-lite"/>
    </source>
</evidence>
<dbReference type="Gene3D" id="3.40.50.1000">
    <property type="entry name" value="HAD superfamily/HAD-like"/>
    <property type="match status" value="1"/>
</dbReference>
<evidence type="ECO:0000256" key="8">
    <source>
        <dbReference type="ARBA" id="ARBA00023242"/>
    </source>
</evidence>
<dbReference type="Gene3D" id="3.40.50.300">
    <property type="entry name" value="P-loop containing nucleotide triphosphate hydrolases"/>
    <property type="match status" value="1"/>
</dbReference>
<keyword evidence="7" id="KW-0804">Transcription</keyword>
<dbReference type="InterPro" id="IPR023214">
    <property type="entry name" value="HAD_sf"/>
</dbReference>
<comment type="similarity">
    <text evidence="2">Belongs to the Mediator complex subunit 18 family.</text>
</comment>
<comment type="subunit">
    <text evidence="3">Component of the Mediator complex.</text>
</comment>
<evidence type="ECO:0000313" key="13">
    <source>
        <dbReference type="Proteomes" id="UP001144157"/>
    </source>
</evidence>
<dbReference type="InterPro" id="IPR027417">
    <property type="entry name" value="P-loop_NTPase"/>
</dbReference>
<dbReference type="SUPFAM" id="SSF52540">
    <property type="entry name" value="P-loop containing nucleoside triphosphate hydrolases"/>
    <property type="match status" value="1"/>
</dbReference>
<keyword evidence="8" id="KW-0539">Nucleus</keyword>
<dbReference type="GO" id="GO:0016592">
    <property type="term" value="C:mediator complex"/>
    <property type="evidence" value="ECO:0007669"/>
    <property type="project" value="InterPro"/>
</dbReference>
<evidence type="ECO:0000256" key="1">
    <source>
        <dbReference type="ARBA" id="ARBA00004123"/>
    </source>
</evidence>
<evidence type="ECO:0000256" key="6">
    <source>
        <dbReference type="ARBA" id="ARBA00023159"/>
    </source>
</evidence>
<dbReference type="NCBIfam" id="TIGR01662">
    <property type="entry name" value="HAD-SF-IIIA"/>
    <property type="match status" value="1"/>
</dbReference>
<comment type="subcellular location">
    <subcellularLocation>
        <location evidence="1">Nucleus</location>
    </subcellularLocation>
</comment>
<evidence type="ECO:0000256" key="4">
    <source>
        <dbReference type="ARBA" id="ARBA00019612"/>
    </source>
</evidence>
<dbReference type="InterPro" id="IPR019095">
    <property type="entry name" value="Mediator_Med18"/>
</dbReference>
<evidence type="ECO:0000256" key="7">
    <source>
        <dbReference type="ARBA" id="ARBA00023163"/>
    </source>
</evidence>
<dbReference type="Pfam" id="PF09637">
    <property type="entry name" value="Med18"/>
    <property type="match status" value="1"/>
</dbReference>
<dbReference type="Pfam" id="PF13671">
    <property type="entry name" value="AAA_33"/>
    <property type="match status" value="1"/>
</dbReference>
<comment type="function">
    <text evidence="9">Component of the Mediator complex, a coactivator involved in the regulated transcription of nearly all RNA polymerase II-dependent genes. Mediator functions as a bridge to convey information from gene-specific regulatory proteins to the basal RNA polymerase II transcription machinery. Mediator is recruited to promoters by direct interactions with regulatory proteins and serves as a scaffold for the assembly of a functional preinitiation complex with RNA polymerase II and the general transcription factors.</text>
</comment>
<dbReference type="FunFam" id="3.40.50.300:FF:002548">
    <property type="entry name" value="DNA kinase/phosphatase Pnk1"/>
    <property type="match status" value="1"/>
</dbReference>
<evidence type="ECO:0000256" key="10">
    <source>
        <dbReference type="ARBA" id="ARBA00032012"/>
    </source>
</evidence>
<name>A0A9W6AD42_ASPTU</name>
<dbReference type="InterPro" id="IPR006549">
    <property type="entry name" value="HAD-SF_hydro_IIIA"/>
</dbReference>
<dbReference type="AlphaFoldDB" id="A0A9W6AD42"/>
<dbReference type="EMBL" id="BRPE01000001">
    <property type="protein sequence ID" value="GLA80275.1"/>
    <property type="molecule type" value="Genomic_DNA"/>
</dbReference>
<evidence type="ECO:0000313" key="12">
    <source>
        <dbReference type="EMBL" id="GLA80275.1"/>
    </source>
</evidence>
<accession>A0A9W6AD42</accession>
<dbReference type="GO" id="GO:0046403">
    <property type="term" value="F:polynucleotide 3'-phosphatase activity"/>
    <property type="evidence" value="ECO:0007669"/>
    <property type="project" value="TreeGrafter"/>
</dbReference>
<dbReference type="PANTHER" id="PTHR12083">
    <property type="entry name" value="BIFUNCTIONAL POLYNUCLEOTIDE PHOSPHATASE/KINASE"/>
    <property type="match status" value="1"/>
</dbReference>
<dbReference type="GO" id="GO:0006281">
    <property type="term" value="P:DNA repair"/>
    <property type="evidence" value="ECO:0007669"/>
    <property type="project" value="TreeGrafter"/>
</dbReference>
<feature type="region of interest" description="Disordered" evidence="11">
    <location>
        <begin position="88"/>
        <end position="119"/>
    </location>
</feature>
<dbReference type="Pfam" id="PF08645">
    <property type="entry name" value="PNK3P"/>
    <property type="match status" value="1"/>
</dbReference>
<dbReference type="GO" id="GO:0046404">
    <property type="term" value="F:ATP-dependent polydeoxyribonucleotide 5'-hydroxyl-kinase activity"/>
    <property type="evidence" value="ECO:0007669"/>
    <property type="project" value="TreeGrafter"/>
</dbReference>
<sequence length="712" mass="79738">MHELLLFASVPAHQHHELLQQLAGLTAMQPRHRLERRLVFKAYRKPGLTTTRVGASQDLQGVELQRLNKMLNGGMFYTQVVGPVANADFGGNPSSSGDPDVSMSGLEEKPSSSSSSYSYEDQPWKLEFRDIPEAGTRSAVTARLMASATLPKGDITAPMNAWGYSFVTEYVVEGDVFVLNDIVIFLHRVLLYPTGTQESHGPRRQLPAYQELSPLERTGSYVLQAAITVQDGGNQEMMRTASQHLFGLREQLKSAVRLEMADRLSLDTRAKLQYLRMAGGGGVKRTASPTRAISPPPLKRKVESTITKKAVSSFFTPASQKKPEQITWRIVNNSAVIGKYTSELGHKNSTEKPRIAAFDLDSTLVSTVSGNTFPRNGSDWKWWHDTVPGKLKELNDNGYYVVVVTNQKKISLKKDLKKGQSDSKSLVNFKERASAVMKQLDIPLSVYAATEDDEYRKPRTGLWKEMLDDYDFDVSGVNLAESVFVGDAAGRPNDHSMVDRGFALNVKVPFKTPEEFFLNADPEPLVEPFDPTKYLQAEPTDDVAPPFSRQSPLELVIFCGSPGAGKSSFYWEYLEPLKYERVNQDLLKTRPKCIKVAKEHLAAGRSVVVDNTNADAETRSHWVEVAKEFNVPIRCVYFTASPALCRHNNAVRAANQTLNPESRTLLPGIAFGDFLRRFKEPTMEEGFQDIIRVEFRFRGDETAKRLWGQYWV</sequence>
<dbReference type="GO" id="GO:0003690">
    <property type="term" value="F:double-stranded DNA binding"/>
    <property type="evidence" value="ECO:0007669"/>
    <property type="project" value="TreeGrafter"/>
</dbReference>
<dbReference type="InterPro" id="IPR013954">
    <property type="entry name" value="PNK3P"/>
</dbReference>